<evidence type="ECO:0000313" key="14">
    <source>
        <dbReference type="Proteomes" id="UP000008466"/>
    </source>
</evidence>
<sequence length="270" mass="30220">MVGVHAIYNGTVILAKDAVVEVTQREVQFGFSTYEALRVIKGHAVHLEDHLTRLENSCLGIKLVHPFTKQQISTWVYDLIEKDAIQEASLRIQLYGGTQPQLFVLASALLSYPDTHYTQGVKAITFLGERLYPSCKTGNLLLNYMALEEARSQGCFEALLVDRHQKVLEGTRSNFFAFKEKNLYTAADEQVLLGITRDRVIKAARQLGFSVIFDAPAKEDIAGGLYDEVFISSTSMAAMPLSRVDDRLFPGPFEKTLAITKLVRGWELDD</sequence>
<dbReference type="CDD" id="cd00449">
    <property type="entry name" value="PLPDE_IV"/>
    <property type="match status" value="1"/>
</dbReference>
<dbReference type="KEGG" id="sbu:SpiBuddy_0837"/>
<dbReference type="EC" id="2.6.1.42" evidence="6"/>
<accession>F0RV13</accession>
<keyword evidence="13" id="KW-0032">Aminotransferase</keyword>
<keyword evidence="14" id="KW-1185">Reference proteome</keyword>
<dbReference type="HOGENOM" id="CLU_020844_4_2_12"/>
<comment type="catalytic activity">
    <reaction evidence="9">
        <text>L-isoleucine + 2-oxoglutarate = (S)-3-methyl-2-oxopentanoate + L-glutamate</text>
        <dbReference type="Rhea" id="RHEA:24801"/>
        <dbReference type="ChEBI" id="CHEBI:16810"/>
        <dbReference type="ChEBI" id="CHEBI:29985"/>
        <dbReference type="ChEBI" id="CHEBI:35146"/>
        <dbReference type="ChEBI" id="CHEBI:58045"/>
        <dbReference type="EC" id="2.6.1.42"/>
    </reaction>
</comment>
<evidence type="ECO:0000256" key="8">
    <source>
        <dbReference type="ARBA" id="ARBA00048212"/>
    </source>
</evidence>
<dbReference type="eggNOG" id="COG0115">
    <property type="taxonomic scope" value="Bacteria"/>
</dbReference>
<dbReference type="PROSITE" id="PS00770">
    <property type="entry name" value="AA_TRANSFER_CLASS_4"/>
    <property type="match status" value="1"/>
</dbReference>
<evidence type="ECO:0000313" key="13">
    <source>
        <dbReference type="EMBL" id="ADY12664.1"/>
    </source>
</evidence>
<comment type="similarity">
    <text evidence="5 11">Belongs to the class-IV pyridoxal-phosphate-dependent aminotransferase family.</text>
</comment>
<dbReference type="PANTHER" id="PTHR42743:SF11">
    <property type="entry name" value="AMINODEOXYCHORISMATE LYASE"/>
    <property type="match status" value="1"/>
</dbReference>
<dbReference type="InterPro" id="IPR018300">
    <property type="entry name" value="Aminotrans_IV_CS"/>
</dbReference>
<dbReference type="AlphaFoldDB" id="F0RV13"/>
<dbReference type="InterPro" id="IPR043132">
    <property type="entry name" value="BCAT-like_C"/>
</dbReference>
<evidence type="ECO:0000256" key="5">
    <source>
        <dbReference type="ARBA" id="ARBA00009320"/>
    </source>
</evidence>
<evidence type="ECO:0000256" key="10">
    <source>
        <dbReference type="ARBA" id="ARBA00049229"/>
    </source>
</evidence>
<dbReference type="GO" id="GO:0052655">
    <property type="term" value="F:L-valine-2-oxoglutarate transaminase activity"/>
    <property type="evidence" value="ECO:0007669"/>
    <property type="project" value="RHEA"/>
</dbReference>
<comment type="pathway">
    <text evidence="3">Amino-acid biosynthesis; L-valine biosynthesis; L-valine from pyruvate: step 4/4.</text>
</comment>
<dbReference type="InterPro" id="IPR001544">
    <property type="entry name" value="Aminotrans_IV"/>
</dbReference>
<comment type="pathway">
    <text evidence="4">Amino-acid biosynthesis; L-leucine biosynthesis; L-leucine from 3-methyl-2-oxobutanoate: step 4/4.</text>
</comment>
<comment type="catalytic activity">
    <reaction evidence="10">
        <text>L-leucine + 2-oxoglutarate = 4-methyl-2-oxopentanoate + L-glutamate</text>
        <dbReference type="Rhea" id="RHEA:18321"/>
        <dbReference type="ChEBI" id="CHEBI:16810"/>
        <dbReference type="ChEBI" id="CHEBI:17865"/>
        <dbReference type="ChEBI" id="CHEBI:29985"/>
        <dbReference type="ChEBI" id="CHEBI:57427"/>
        <dbReference type="EC" id="2.6.1.42"/>
    </reaction>
</comment>
<gene>
    <name evidence="13" type="ordered locus">SpiBuddy_0837</name>
</gene>
<dbReference type="STRING" id="158189.SpiBuddy_0837"/>
<dbReference type="PANTHER" id="PTHR42743">
    <property type="entry name" value="AMINO-ACID AMINOTRANSFERASE"/>
    <property type="match status" value="1"/>
</dbReference>
<keyword evidence="7 12" id="KW-0663">Pyridoxal phosphate</keyword>
<evidence type="ECO:0000256" key="2">
    <source>
        <dbReference type="ARBA" id="ARBA00004824"/>
    </source>
</evidence>
<evidence type="ECO:0000256" key="1">
    <source>
        <dbReference type="ARBA" id="ARBA00001933"/>
    </source>
</evidence>
<comment type="pathway">
    <text evidence="2">Amino-acid biosynthesis; L-isoleucine biosynthesis; L-isoleucine from 2-oxobutanoate: step 4/4.</text>
</comment>
<dbReference type="OrthoDB" id="368215at2"/>
<organism evidence="13 14">
    <name type="scientific">Sphaerochaeta globosa (strain ATCC BAA-1886 / DSM 22777 / Buddy)</name>
    <name type="common">Spirochaeta sp. (strain Buddy)</name>
    <dbReference type="NCBI Taxonomy" id="158189"/>
    <lineage>
        <taxon>Bacteria</taxon>
        <taxon>Pseudomonadati</taxon>
        <taxon>Spirochaetota</taxon>
        <taxon>Spirochaetia</taxon>
        <taxon>Spirochaetales</taxon>
        <taxon>Sphaerochaetaceae</taxon>
        <taxon>Sphaerochaeta</taxon>
    </lineage>
</organism>
<dbReference type="Gene3D" id="3.20.10.10">
    <property type="entry name" value="D-amino Acid Aminotransferase, subunit A, domain 2"/>
    <property type="match status" value="1"/>
</dbReference>
<evidence type="ECO:0000256" key="7">
    <source>
        <dbReference type="ARBA" id="ARBA00022898"/>
    </source>
</evidence>
<dbReference type="GO" id="GO:0052656">
    <property type="term" value="F:L-isoleucine-2-oxoglutarate transaminase activity"/>
    <property type="evidence" value="ECO:0007669"/>
    <property type="project" value="RHEA"/>
</dbReference>
<name>F0RV13_SPHGB</name>
<evidence type="ECO:0000256" key="11">
    <source>
        <dbReference type="RuleBase" id="RU004106"/>
    </source>
</evidence>
<evidence type="ECO:0000256" key="4">
    <source>
        <dbReference type="ARBA" id="ARBA00005072"/>
    </source>
</evidence>
<evidence type="ECO:0000256" key="3">
    <source>
        <dbReference type="ARBA" id="ARBA00004931"/>
    </source>
</evidence>
<dbReference type="GO" id="GO:0052654">
    <property type="term" value="F:L-leucine-2-oxoglutarate transaminase activity"/>
    <property type="evidence" value="ECO:0007669"/>
    <property type="project" value="RHEA"/>
</dbReference>
<dbReference type="Pfam" id="PF01063">
    <property type="entry name" value="Aminotran_4"/>
    <property type="match status" value="1"/>
</dbReference>
<proteinExistence type="inferred from homology"/>
<dbReference type="RefSeq" id="WP_013606517.1">
    <property type="nucleotide sequence ID" value="NC_015152.1"/>
</dbReference>
<dbReference type="InterPro" id="IPR036038">
    <property type="entry name" value="Aminotransferase-like"/>
</dbReference>
<comment type="catalytic activity">
    <reaction evidence="8">
        <text>L-valine + 2-oxoglutarate = 3-methyl-2-oxobutanoate + L-glutamate</text>
        <dbReference type="Rhea" id="RHEA:24813"/>
        <dbReference type="ChEBI" id="CHEBI:11851"/>
        <dbReference type="ChEBI" id="CHEBI:16810"/>
        <dbReference type="ChEBI" id="CHEBI:29985"/>
        <dbReference type="ChEBI" id="CHEBI:57762"/>
        <dbReference type="EC" id="2.6.1.42"/>
    </reaction>
</comment>
<dbReference type="SUPFAM" id="SSF56752">
    <property type="entry name" value="D-aminoacid aminotransferase-like PLP-dependent enzymes"/>
    <property type="match status" value="1"/>
</dbReference>
<evidence type="ECO:0000256" key="6">
    <source>
        <dbReference type="ARBA" id="ARBA00013053"/>
    </source>
</evidence>
<comment type="cofactor">
    <cofactor evidence="1 12">
        <name>pyridoxal 5'-phosphate</name>
        <dbReference type="ChEBI" id="CHEBI:597326"/>
    </cofactor>
</comment>
<dbReference type="Gene3D" id="3.30.470.10">
    <property type="match status" value="1"/>
</dbReference>
<dbReference type="EMBL" id="CP002541">
    <property type="protein sequence ID" value="ADY12664.1"/>
    <property type="molecule type" value="Genomic_DNA"/>
</dbReference>
<dbReference type="InterPro" id="IPR043131">
    <property type="entry name" value="BCAT-like_N"/>
</dbReference>
<dbReference type="InterPro" id="IPR050571">
    <property type="entry name" value="Class-IV_PLP-Dep_Aminotrnsfr"/>
</dbReference>
<protein>
    <recommendedName>
        <fullName evidence="6">branched-chain-amino-acid transaminase</fullName>
        <ecNumber evidence="6">2.6.1.42</ecNumber>
    </recommendedName>
</protein>
<evidence type="ECO:0000256" key="9">
    <source>
        <dbReference type="ARBA" id="ARBA00048798"/>
    </source>
</evidence>
<evidence type="ECO:0000256" key="12">
    <source>
        <dbReference type="RuleBase" id="RU004516"/>
    </source>
</evidence>
<reference evidence="14" key="1">
    <citation type="submission" date="2011-02" db="EMBL/GenBank/DDBJ databases">
        <title>Complete sequence of Spirochaeta sp. Buddy.</title>
        <authorList>
            <person name="Lucas S."/>
            <person name="Copeland A."/>
            <person name="Lapidus A."/>
            <person name="Cheng J.-F."/>
            <person name="Goodwin L."/>
            <person name="Pitluck S."/>
            <person name="Zeytun A."/>
            <person name="Detter J.C."/>
            <person name="Han C."/>
            <person name="Tapia R."/>
            <person name="Land M."/>
            <person name="Hauser L."/>
            <person name="Kyrpides N."/>
            <person name="Ivanova N."/>
            <person name="Mikhailova N."/>
            <person name="Pagani I."/>
            <person name="Ritalahti K.M."/>
            <person name="Loeffler F.E."/>
            <person name="Woyke T."/>
        </authorList>
    </citation>
    <scope>NUCLEOTIDE SEQUENCE [LARGE SCALE GENOMIC DNA]</scope>
    <source>
        <strain evidence="14">ATCC BAA-1886 / DSM 22777 / Buddy</strain>
    </source>
</reference>
<dbReference type="Proteomes" id="UP000008466">
    <property type="component" value="Chromosome"/>
</dbReference>
<dbReference type="GO" id="GO:0046394">
    <property type="term" value="P:carboxylic acid biosynthetic process"/>
    <property type="evidence" value="ECO:0007669"/>
    <property type="project" value="UniProtKB-ARBA"/>
</dbReference>
<keyword evidence="13" id="KW-0808">Transferase</keyword>